<dbReference type="PRINTS" id="PR00410">
    <property type="entry name" value="PHEHYDRXLASE"/>
</dbReference>
<dbReference type="KEGG" id="hmi:soil367_16335"/>
<dbReference type="InterPro" id="IPR039261">
    <property type="entry name" value="FNR_nucleotide-bd"/>
</dbReference>
<evidence type="ECO:0000256" key="4">
    <source>
        <dbReference type="ARBA" id="ARBA00038177"/>
    </source>
</evidence>
<gene>
    <name evidence="7" type="ORF">soil367_16335</name>
</gene>
<dbReference type="InterPro" id="IPR001433">
    <property type="entry name" value="OxRdtase_FAD/NAD-bd"/>
</dbReference>
<dbReference type="RefSeq" id="WP_136550081.1">
    <property type="nucleotide sequence ID" value="NZ_CP031093.1"/>
</dbReference>
<dbReference type="OrthoDB" id="9806195at2"/>
<sequence>MSGDRPDRFQVTLVPSGIGFEARSGEALAVAATRAGISIRVACRNGVCEICGGILRAGRAFDSRRDEPLEVGATVLLCRAEAQGDLVIEAEGVMGAGEHAVETVTADVVDLAPLNHDIFRVELRLPPGRHIPFHAGQYLAITLPDEEPAWFSIASAPGQNRLELHIQAGSDWVTAQGIIAYLRQKRRVPLQLPFGKACLAQYPDRELVLVAAGTGFAQMKSILDYIAERAEGGGAAPLPITLYWGVRQQEDLYLPELPSKWLASMPDFRFISVVGNDEDSEWQGHHDQLAESVVAGRHDWQRVLVIASGSPVMVYTLMDALVAEGLPQEAFLSDVLEYAPR</sequence>
<evidence type="ECO:0000256" key="3">
    <source>
        <dbReference type="ARBA" id="ARBA00023223"/>
    </source>
</evidence>
<organism evidence="7 8">
    <name type="scientific">Hydrocarboniclastica marina</name>
    <dbReference type="NCBI Taxonomy" id="2259620"/>
    <lineage>
        <taxon>Bacteria</taxon>
        <taxon>Pseudomonadati</taxon>
        <taxon>Pseudomonadota</taxon>
        <taxon>Gammaproteobacteria</taxon>
        <taxon>Alteromonadales</taxon>
        <taxon>Alteromonadaceae</taxon>
        <taxon>Hydrocarboniclastica</taxon>
    </lineage>
</organism>
<comment type="similarity">
    <text evidence="4">Belongs to the Fre/LuxG FAD/NAD(P) flavoprotein oxidoreductase family.</text>
</comment>
<reference evidence="7 8" key="1">
    <citation type="submission" date="2018-07" db="EMBL/GenBank/DDBJ databases">
        <title>Marsedoiliclastica nanhaica gen. nov. sp. nov., a novel marine hydrocarbonoclastic bacterium isolated from an in-situ enriched hydrocarbon-degrading consortium in deep-sea sediment.</title>
        <authorList>
            <person name="Dong C."/>
            <person name="Ma T."/>
            <person name="Liu R."/>
            <person name="Shao Z."/>
        </authorList>
    </citation>
    <scope>NUCLEOTIDE SEQUENCE [LARGE SCALE GENOMIC DNA]</scope>
    <source>
        <strain evidence="8">soil36-7</strain>
    </source>
</reference>
<name>A0A4V1D941_9ALTE</name>
<dbReference type="InterPro" id="IPR017927">
    <property type="entry name" value="FAD-bd_FR_type"/>
</dbReference>
<dbReference type="PROSITE" id="PS51384">
    <property type="entry name" value="FAD_FR"/>
    <property type="match status" value="1"/>
</dbReference>
<dbReference type="SUPFAM" id="SSF63380">
    <property type="entry name" value="Riboflavin synthase domain-like"/>
    <property type="match status" value="1"/>
</dbReference>
<dbReference type="GO" id="GO:0016491">
    <property type="term" value="F:oxidoreductase activity"/>
    <property type="evidence" value="ECO:0007669"/>
    <property type="project" value="UniProtKB-KW"/>
</dbReference>
<dbReference type="Pfam" id="PF00111">
    <property type="entry name" value="Fer2"/>
    <property type="match status" value="1"/>
</dbReference>
<feature type="domain" description="FAD-binding FR-type" evidence="6">
    <location>
        <begin position="101"/>
        <end position="200"/>
    </location>
</feature>
<accession>A0A4V1D941</accession>
<dbReference type="Gene3D" id="3.40.50.80">
    <property type="entry name" value="Nucleotide-binding domain of ferredoxin-NADP reductase (FNR) module"/>
    <property type="match status" value="1"/>
</dbReference>
<dbReference type="InterPro" id="IPR050415">
    <property type="entry name" value="MRET"/>
</dbReference>
<keyword evidence="2" id="KW-0830">Ubiquinone</keyword>
<proteinExistence type="inferred from homology"/>
<dbReference type="Pfam" id="PF00175">
    <property type="entry name" value="NAD_binding_1"/>
    <property type="match status" value="1"/>
</dbReference>
<dbReference type="Proteomes" id="UP000298049">
    <property type="component" value="Chromosome"/>
</dbReference>
<dbReference type="Gene3D" id="2.40.30.10">
    <property type="entry name" value="Translation factors"/>
    <property type="match status" value="1"/>
</dbReference>
<dbReference type="GO" id="GO:0051536">
    <property type="term" value="F:iron-sulfur cluster binding"/>
    <property type="evidence" value="ECO:0007669"/>
    <property type="project" value="InterPro"/>
</dbReference>
<dbReference type="SUPFAM" id="SSF54292">
    <property type="entry name" value="2Fe-2S ferredoxin-like"/>
    <property type="match status" value="1"/>
</dbReference>
<evidence type="ECO:0000259" key="6">
    <source>
        <dbReference type="PROSITE" id="PS51384"/>
    </source>
</evidence>
<dbReference type="PANTHER" id="PTHR47354">
    <property type="entry name" value="NADH OXIDOREDUCTASE HCR"/>
    <property type="match status" value="1"/>
</dbReference>
<evidence type="ECO:0000256" key="2">
    <source>
        <dbReference type="ARBA" id="ARBA00023075"/>
    </source>
</evidence>
<evidence type="ECO:0000313" key="7">
    <source>
        <dbReference type="EMBL" id="QCF27370.1"/>
    </source>
</evidence>
<dbReference type="PROSITE" id="PS51085">
    <property type="entry name" value="2FE2S_FER_2"/>
    <property type="match status" value="1"/>
</dbReference>
<protein>
    <submittedName>
        <fullName evidence="7">NAD(P)H-flavin reductase</fullName>
    </submittedName>
</protein>
<evidence type="ECO:0000256" key="1">
    <source>
        <dbReference type="ARBA" id="ARBA00023002"/>
    </source>
</evidence>
<dbReference type="PANTHER" id="PTHR47354:SF7">
    <property type="entry name" value="NAD(P)H-FLAVIN REDUCTASE"/>
    <property type="match status" value="1"/>
</dbReference>
<evidence type="ECO:0000259" key="5">
    <source>
        <dbReference type="PROSITE" id="PS51085"/>
    </source>
</evidence>
<keyword evidence="1" id="KW-0560">Oxidoreductase</keyword>
<dbReference type="InterPro" id="IPR001041">
    <property type="entry name" value="2Fe-2S_ferredoxin-type"/>
</dbReference>
<dbReference type="SUPFAM" id="SSF52343">
    <property type="entry name" value="Ferredoxin reductase-like, C-terminal NADP-linked domain"/>
    <property type="match status" value="1"/>
</dbReference>
<dbReference type="InterPro" id="IPR017938">
    <property type="entry name" value="Riboflavin_synthase-like_b-brl"/>
</dbReference>
<feature type="domain" description="2Fe-2S ferredoxin-type" evidence="5">
    <location>
        <begin position="9"/>
        <end position="94"/>
    </location>
</feature>
<dbReference type="AlphaFoldDB" id="A0A4V1D941"/>
<keyword evidence="8" id="KW-1185">Reference proteome</keyword>
<dbReference type="InterPro" id="IPR036010">
    <property type="entry name" value="2Fe-2S_ferredoxin-like_sf"/>
</dbReference>
<dbReference type="EMBL" id="CP031093">
    <property type="protein sequence ID" value="QCF27370.1"/>
    <property type="molecule type" value="Genomic_DNA"/>
</dbReference>
<dbReference type="CDD" id="cd00207">
    <property type="entry name" value="fer2"/>
    <property type="match status" value="1"/>
</dbReference>
<keyword evidence="3" id="KW-0455">Luminescence</keyword>
<dbReference type="GO" id="GO:0008218">
    <property type="term" value="P:bioluminescence"/>
    <property type="evidence" value="ECO:0007669"/>
    <property type="project" value="UniProtKB-KW"/>
</dbReference>
<dbReference type="InterPro" id="IPR012675">
    <property type="entry name" value="Beta-grasp_dom_sf"/>
</dbReference>
<evidence type="ECO:0000313" key="8">
    <source>
        <dbReference type="Proteomes" id="UP000298049"/>
    </source>
</evidence>
<dbReference type="Gene3D" id="3.10.20.30">
    <property type="match status" value="1"/>
</dbReference>